<evidence type="ECO:0000313" key="1">
    <source>
        <dbReference type="EMBL" id="KAK6643602.1"/>
    </source>
</evidence>
<comment type="caution">
    <text evidence="1">The sequence shown here is derived from an EMBL/GenBank/DDBJ whole genome shotgun (WGS) entry which is preliminary data.</text>
</comment>
<reference evidence="1 2" key="1">
    <citation type="submission" date="2023-10" db="EMBL/GenBank/DDBJ databases">
        <title>Genomes of two closely related lineages of the louse Polyplax serrata with different host specificities.</title>
        <authorList>
            <person name="Martinu J."/>
            <person name="Tarabai H."/>
            <person name="Stefka J."/>
            <person name="Hypsa V."/>
        </authorList>
    </citation>
    <scope>NUCLEOTIDE SEQUENCE [LARGE SCALE GENOMIC DNA]</scope>
    <source>
        <strain evidence="1">HR10_N</strain>
    </source>
</reference>
<dbReference type="EMBL" id="JAWJWE010000002">
    <property type="protein sequence ID" value="KAK6643602.1"/>
    <property type="molecule type" value="Genomic_DNA"/>
</dbReference>
<sequence>MKENSRCPHVNSDETFKDHIIFINFDPIMEKFSLKDKGMVQENRGENFKNLEGRRLLDGKRTIDRIKKVAVAVQEKYKEG</sequence>
<dbReference type="Proteomes" id="UP001372834">
    <property type="component" value="Unassembled WGS sequence"/>
</dbReference>
<protein>
    <submittedName>
        <fullName evidence="1">Uncharacterized protein</fullName>
    </submittedName>
</protein>
<organism evidence="1 2">
    <name type="scientific">Polyplax serrata</name>
    <name type="common">Common mouse louse</name>
    <dbReference type="NCBI Taxonomy" id="468196"/>
    <lineage>
        <taxon>Eukaryota</taxon>
        <taxon>Metazoa</taxon>
        <taxon>Ecdysozoa</taxon>
        <taxon>Arthropoda</taxon>
        <taxon>Hexapoda</taxon>
        <taxon>Insecta</taxon>
        <taxon>Pterygota</taxon>
        <taxon>Neoptera</taxon>
        <taxon>Paraneoptera</taxon>
        <taxon>Psocodea</taxon>
        <taxon>Troctomorpha</taxon>
        <taxon>Phthiraptera</taxon>
        <taxon>Anoplura</taxon>
        <taxon>Polyplacidae</taxon>
        <taxon>Polyplax</taxon>
    </lineage>
</organism>
<gene>
    <name evidence="1" type="ORF">RUM43_005112</name>
</gene>
<accession>A0AAN8XR57</accession>
<name>A0AAN8XR57_POLSC</name>
<evidence type="ECO:0000313" key="2">
    <source>
        <dbReference type="Proteomes" id="UP001372834"/>
    </source>
</evidence>
<proteinExistence type="predicted"/>
<dbReference type="AlphaFoldDB" id="A0AAN8XR57"/>